<dbReference type="AlphaFoldDB" id="I5B1Q2"/>
<dbReference type="InterPro" id="IPR013597">
    <property type="entry name" value="Mat_intron_G2"/>
</dbReference>
<reference evidence="3 4" key="2">
    <citation type="submission" date="2012-02" db="EMBL/GenBank/DDBJ databases">
        <title>Improved High-Quality Draft sequence of Desulfobacter postgatei 2ac9.</title>
        <authorList>
            <consortium name="US DOE Joint Genome Institute"/>
            <person name="Lucas S."/>
            <person name="Han J."/>
            <person name="Lapidus A."/>
            <person name="Cheng J.-F."/>
            <person name="Goodwin L."/>
            <person name="Pitluck S."/>
            <person name="Peters L."/>
            <person name="Ovchinnikova G."/>
            <person name="Held B."/>
            <person name="Detter J.C."/>
            <person name="Han C."/>
            <person name="Tapia R."/>
            <person name="Land M."/>
            <person name="Hauser L."/>
            <person name="Kyrpides N."/>
            <person name="Ivanova N."/>
            <person name="Pagani I."/>
            <person name="Orellana R."/>
            <person name="Lovley D."/>
            <person name="Woyke T."/>
        </authorList>
    </citation>
    <scope>NUCLEOTIDE SEQUENCE [LARGE SCALE GENOMIC DNA]</scope>
    <source>
        <strain evidence="3 4">2ac9</strain>
    </source>
</reference>
<dbReference type="EMBL" id="CM001488">
    <property type="protein sequence ID" value="EIM63415.1"/>
    <property type="molecule type" value="Genomic_DNA"/>
</dbReference>
<feature type="domain" description="Group II intron maturase-specific" evidence="2">
    <location>
        <begin position="128"/>
        <end position="178"/>
    </location>
</feature>
<dbReference type="Proteomes" id="UP000005778">
    <property type="component" value="Chromosome"/>
</dbReference>
<sequence length="202" mass="23761">MRPTREQTISTTSGVIPFFSTVDIFMTFYREGAKKAKAHCGFDINHGILTQVYLTDGNGAERLFIDQILTEGQTGVMDRDYQSHDIFDLLQGKNKHFVCRIKSKTTRTIIEQYPTEKGSYIFYDALVLLDEINYATQGWSAYFHYQHSTKVMARVKWFTEERVRKHLCVRHKVRTRTNGYKRFSTDFLYNKLYLYTIPTYAK</sequence>
<reference evidence="3 4" key="1">
    <citation type="submission" date="2011-09" db="EMBL/GenBank/DDBJ databases">
        <authorList>
            <consortium name="US DOE Joint Genome Institute (JGI-PGF)"/>
            <person name="Lucas S."/>
            <person name="Han J."/>
            <person name="Lapidus A."/>
            <person name="Cheng J.-F."/>
            <person name="Goodwin L."/>
            <person name="Pitluck S."/>
            <person name="Peters L."/>
            <person name="Land M.L."/>
            <person name="Hauser L."/>
            <person name="Orellana R."/>
            <person name="Lovley D."/>
            <person name="Woyke T.J."/>
        </authorList>
    </citation>
    <scope>NUCLEOTIDE SEQUENCE [LARGE SCALE GENOMIC DNA]</scope>
    <source>
        <strain evidence="3 4">2ac9</strain>
    </source>
</reference>
<gene>
    <name evidence="3" type="ORF">DespoDRAFT_01476</name>
</gene>
<dbReference type="Pfam" id="PF01609">
    <property type="entry name" value="DDE_Tnp_1"/>
    <property type="match status" value="1"/>
</dbReference>
<dbReference type="InterPro" id="IPR002559">
    <property type="entry name" value="Transposase_11"/>
</dbReference>
<dbReference type="eggNOG" id="COG3385">
    <property type="taxonomic scope" value="Bacteria"/>
</dbReference>
<dbReference type="InterPro" id="IPR012337">
    <property type="entry name" value="RNaseH-like_sf"/>
</dbReference>
<proteinExistence type="predicted"/>
<evidence type="ECO:0000259" key="2">
    <source>
        <dbReference type="Pfam" id="PF08388"/>
    </source>
</evidence>
<dbReference type="eggNOG" id="COG3344">
    <property type="taxonomic scope" value="Bacteria"/>
</dbReference>
<evidence type="ECO:0000313" key="4">
    <source>
        <dbReference type="Proteomes" id="UP000005778"/>
    </source>
</evidence>
<protein>
    <submittedName>
        <fullName evidence="3">Group II intron maturase family protein</fullName>
    </submittedName>
</protein>
<keyword evidence="4" id="KW-1185">Reference proteome</keyword>
<dbReference type="GO" id="GO:0006313">
    <property type="term" value="P:DNA transposition"/>
    <property type="evidence" value="ECO:0007669"/>
    <property type="project" value="InterPro"/>
</dbReference>
<evidence type="ECO:0000313" key="3">
    <source>
        <dbReference type="EMBL" id="EIM63415.1"/>
    </source>
</evidence>
<dbReference type="SUPFAM" id="SSF53098">
    <property type="entry name" value="Ribonuclease H-like"/>
    <property type="match status" value="1"/>
</dbReference>
<dbReference type="GO" id="GO:0004803">
    <property type="term" value="F:transposase activity"/>
    <property type="evidence" value="ECO:0007669"/>
    <property type="project" value="InterPro"/>
</dbReference>
<name>I5B1Q2_9BACT</name>
<feature type="domain" description="Transposase IS4-like" evidence="1">
    <location>
        <begin position="36"/>
        <end position="107"/>
    </location>
</feature>
<evidence type="ECO:0000259" key="1">
    <source>
        <dbReference type="Pfam" id="PF01609"/>
    </source>
</evidence>
<dbReference type="GO" id="GO:0003677">
    <property type="term" value="F:DNA binding"/>
    <property type="evidence" value="ECO:0007669"/>
    <property type="project" value="InterPro"/>
</dbReference>
<organism evidence="3 4">
    <name type="scientific">Desulfobacter postgatei 2ac9</name>
    <dbReference type="NCBI Taxonomy" id="879212"/>
    <lineage>
        <taxon>Bacteria</taxon>
        <taxon>Pseudomonadati</taxon>
        <taxon>Thermodesulfobacteriota</taxon>
        <taxon>Desulfobacteria</taxon>
        <taxon>Desulfobacterales</taxon>
        <taxon>Desulfobacteraceae</taxon>
        <taxon>Desulfobacter</taxon>
    </lineage>
</organism>
<accession>I5B1Q2</accession>
<dbReference type="Pfam" id="PF08388">
    <property type="entry name" value="GIIM"/>
    <property type="match status" value="1"/>
</dbReference>
<dbReference type="HOGENOM" id="CLU_1352825_0_0_7"/>
<dbReference type="RefSeq" id="WP_004072476.1">
    <property type="nucleotide sequence ID" value="NZ_CM001488.1"/>
</dbReference>